<proteinExistence type="inferred from homology"/>
<dbReference type="InterPro" id="IPR003423">
    <property type="entry name" value="OMP_efflux"/>
</dbReference>
<sequence length="428" mass="48087">MMIPMKNIKSMIFLFSLCVAYHGHAQEKQLLTFHEYLNNVKNSNISYLAEKYNVDIADANIKAAKIFPDPELSVGYANNQNWDLQMGYGVDAELSWRLELGGKRKARVRLAQSEKELTGALLEDYFRNLRADATLAYLAALKQKRVYELQKSSYKQMLGLAHADSLRLRAGSIMEVDARQSKLEAATMLNDLYASEGELKDMLVQLQLLQGNKTMELPDSIAGDLFFVKREYNLHELITTAQNNRADLQAALISKEVSQNNVRLAKANRSIDLGLSIGGGYSSVVRNEIAPAPAFKGVTAGISIPLKFSNTNKAELRAAQLAATQSEMQYQAIELQIAAEVTQAYNRYNVASRRVEQFDTALLNEAETIYKKKVYSYDQGETTILDLLNAQRTYNDVQVNYIETLYDCVAALVELERACGIWNMDVKQ</sequence>
<evidence type="ECO:0000256" key="2">
    <source>
        <dbReference type="SAM" id="SignalP"/>
    </source>
</evidence>
<dbReference type="AlphaFoldDB" id="A0A1G4G8W0"/>
<organism evidence="3 4">
    <name type="scientific">Petrimonas mucosa</name>
    <dbReference type="NCBI Taxonomy" id="1642646"/>
    <lineage>
        <taxon>Bacteria</taxon>
        <taxon>Pseudomonadati</taxon>
        <taxon>Bacteroidota</taxon>
        <taxon>Bacteroidia</taxon>
        <taxon>Bacteroidales</taxon>
        <taxon>Dysgonomonadaceae</taxon>
        <taxon>Petrimonas</taxon>
    </lineage>
</organism>
<dbReference type="Proteomes" id="UP000178485">
    <property type="component" value="Chromosome i"/>
</dbReference>
<evidence type="ECO:0000313" key="3">
    <source>
        <dbReference type="EMBL" id="SCM58945.1"/>
    </source>
</evidence>
<dbReference type="Gene3D" id="1.20.1600.10">
    <property type="entry name" value="Outer membrane efflux proteins (OEP)"/>
    <property type="match status" value="1"/>
</dbReference>
<dbReference type="KEGG" id="pmuc:ING2E5A_2132"/>
<gene>
    <name evidence="3" type="ORF">ING2E5A_2132</name>
</gene>
<keyword evidence="4" id="KW-1185">Reference proteome</keyword>
<dbReference type="SUPFAM" id="SSF56954">
    <property type="entry name" value="Outer membrane efflux proteins (OEP)"/>
    <property type="match status" value="1"/>
</dbReference>
<feature type="signal peptide" evidence="2">
    <location>
        <begin position="1"/>
        <end position="25"/>
    </location>
</feature>
<dbReference type="GO" id="GO:0015562">
    <property type="term" value="F:efflux transmembrane transporter activity"/>
    <property type="evidence" value="ECO:0007669"/>
    <property type="project" value="InterPro"/>
</dbReference>
<accession>A0A1G4G8W0</accession>
<feature type="chain" id="PRO_5009603962" evidence="2">
    <location>
        <begin position="26"/>
        <end position="428"/>
    </location>
</feature>
<dbReference type="Pfam" id="PF02321">
    <property type="entry name" value="OEP"/>
    <property type="match status" value="2"/>
</dbReference>
<reference evidence="3 4" key="1">
    <citation type="submission" date="2016-08" db="EMBL/GenBank/DDBJ databases">
        <authorList>
            <person name="Seilhamer J.J."/>
        </authorList>
    </citation>
    <scope>NUCLEOTIDE SEQUENCE [LARGE SCALE GENOMIC DNA]</scope>
    <source>
        <strain evidence="3">ING2-E5A</strain>
    </source>
</reference>
<protein>
    <submittedName>
        <fullName evidence="3">Transporter</fullName>
    </submittedName>
</protein>
<evidence type="ECO:0000313" key="4">
    <source>
        <dbReference type="Proteomes" id="UP000178485"/>
    </source>
</evidence>
<dbReference type="EMBL" id="LT608328">
    <property type="protein sequence ID" value="SCM58945.1"/>
    <property type="molecule type" value="Genomic_DNA"/>
</dbReference>
<dbReference type="PANTHER" id="PTHR30203">
    <property type="entry name" value="OUTER MEMBRANE CATION EFFLUX PROTEIN"/>
    <property type="match status" value="1"/>
</dbReference>
<evidence type="ECO:0000256" key="1">
    <source>
        <dbReference type="ARBA" id="ARBA00007613"/>
    </source>
</evidence>
<dbReference type="InterPro" id="IPR010131">
    <property type="entry name" value="MdtP/NodT-like"/>
</dbReference>
<dbReference type="PANTHER" id="PTHR30203:SF24">
    <property type="entry name" value="BLR4935 PROTEIN"/>
    <property type="match status" value="1"/>
</dbReference>
<name>A0A1G4G8W0_9BACT</name>
<dbReference type="STRING" id="1642646.ING2E5A_2132"/>
<comment type="similarity">
    <text evidence="1">Belongs to the outer membrane factor (OMF) (TC 1.B.17) family.</text>
</comment>
<keyword evidence="2" id="KW-0732">Signal</keyword>